<feature type="region of interest" description="Disordered" evidence="2">
    <location>
        <begin position="125"/>
        <end position="161"/>
    </location>
</feature>
<evidence type="ECO:0000313" key="3">
    <source>
        <dbReference type="EMBL" id="AGZ17776.1"/>
    </source>
</evidence>
<evidence type="ECO:0000256" key="2">
    <source>
        <dbReference type="SAM" id="MobiDB-lite"/>
    </source>
</evidence>
<reference evidence="3 4" key="1">
    <citation type="journal article" date="2014" name="BMC Genomics">
        <title>Genome sequences characterizing five mutations in RNA polymerase and major capsid of phages [greek small letter phi]A318 and [greek small letter phi]As51 of Vibrio alginolyticus with different burst efficiencies.</title>
        <authorList>
            <person name="Liu W."/>
            <person name="Lin Y.R."/>
            <person name="Lu M.W."/>
            <person name="Sung P.J."/>
            <person name="Wang W.H."/>
            <person name="Lin C.S."/>
        </authorList>
    </citation>
    <scope>NUCLEOTIDE SEQUENCE [LARGE SCALE GENOMIC DNA]</scope>
</reference>
<dbReference type="OrthoDB" id="7131at10239"/>
<protein>
    <submittedName>
        <fullName evidence="3">Uncharacterized protein</fullName>
    </submittedName>
</protein>
<dbReference type="Proteomes" id="UP000027495">
    <property type="component" value="Segment"/>
</dbReference>
<organism evidence="3 4">
    <name type="scientific">Vibrio phage phi-A318</name>
    <dbReference type="NCBI Taxonomy" id="1151014"/>
    <lineage>
        <taxon>Viruses</taxon>
        <taxon>Duplodnaviria</taxon>
        <taxon>Heunggongvirae</taxon>
        <taxon>Uroviricota</taxon>
        <taxon>Caudoviricetes</taxon>
        <taxon>Autographivirales</taxon>
        <taxon>Autosignataviridae</taxon>
        <taxon>Colwellvirinae</taxon>
        <taxon>Kaohsiungvirus</taxon>
        <taxon>Kaohsiungvirus A318</taxon>
    </lineage>
</organism>
<dbReference type="EMBL" id="KF322026">
    <property type="protein sequence ID" value="AGZ17776.1"/>
    <property type="molecule type" value="Genomic_DNA"/>
</dbReference>
<keyword evidence="4" id="KW-1185">Reference proteome</keyword>
<dbReference type="RefSeq" id="YP_009110715.1">
    <property type="nucleotide sequence ID" value="NC_025822.1"/>
</dbReference>
<proteinExistence type="predicted"/>
<sequence length="297" mass="33175">MSEVITRMQEITLEVCSKLDTIQQESLAVGKLLREALEIMKDEGKKQVEFVEYCKLNFSIGKSQAYKLMKVSEFFEGDKRFNGVAMRVLYVLATEANEEQLEKAAELAANDSLNTGTLNAILYPEAPEKTEPEAPKDTPEQAEEKKEEAEESLNSLPNADDVPFDMEGTGDSVQVQMQQNDAIQEANEPVNKTELEAKDKLIEELRTTIAELNKTLSEVKSKSERKPVAPMLPQFKNACPYAVLGLGQVESKKVTHVKKAFRELIKCGYGDGHEAFELLVKAKDQLLADIEAEKAKK</sequence>
<evidence type="ECO:0000256" key="1">
    <source>
        <dbReference type="SAM" id="Coils"/>
    </source>
</evidence>
<name>A0A067YAT3_9CAUD</name>
<feature type="coiled-coil region" evidence="1">
    <location>
        <begin position="195"/>
        <end position="222"/>
    </location>
</feature>
<dbReference type="KEGG" id="vg:22474942"/>
<dbReference type="GeneID" id="22474942"/>
<feature type="compositionally biased region" description="Basic and acidic residues" evidence="2">
    <location>
        <begin position="126"/>
        <end position="148"/>
    </location>
</feature>
<evidence type="ECO:0000313" key="4">
    <source>
        <dbReference type="Proteomes" id="UP000027495"/>
    </source>
</evidence>
<keyword evidence="1" id="KW-0175">Coiled coil</keyword>
<accession>A0A067YAT3</accession>